<dbReference type="AlphaFoldDB" id="A0A3G9GUX6"/>
<reference evidence="3" key="3">
    <citation type="journal article" date="2017" name="Plant Physiol. Biochem.">
        <title>Differential oxidative and antioxidative response of duckweed Lemna minor toward plant growth promoting/inhibiting bacteria.</title>
        <authorList>
            <person name="Ishizawa H."/>
            <person name="Kuroda M."/>
            <person name="Morikawa M."/>
            <person name="Ike M."/>
        </authorList>
    </citation>
    <scope>NUCLEOTIDE SEQUENCE [LARGE SCALE GENOMIC DNA]</scope>
    <source>
        <strain evidence="3">H3</strain>
    </source>
</reference>
<evidence type="ECO:0000313" key="3">
    <source>
        <dbReference type="Proteomes" id="UP000198290"/>
    </source>
</evidence>
<gene>
    <name evidence="2" type="ORF">DLM_3997</name>
</gene>
<reference evidence="3" key="1">
    <citation type="journal article" date="2017" name="Biotechnol. Biofuels">
        <title>Evaluation of environmental bacterial communities as a factor affecting the growth of duckweed Lemna minor.</title>
        <authorList>
            <person name="Ishizawa H."/>
            <person name="Kuroda M."/>
            <person name="Morikawa M."/>
            <person name="Ike M."/>
        </authorList>
    </citation>
    <scope>NUCLEOTIDE SEQUENCE [LARGE SCALE GENOMIC DNA]</scope>
    <source>
        <strain evidence="3">H3</strain>
    </source>
</reference>
<dbReference type="KEGG" id="amah:DLM_3997"/>
<accession>A0A3G9GUX6</accession>
<protein>
    <submittedName>
        <fullName evidence="2">Uncharacterized protein</fullName>
    </submittedName>
</protein>
<evidence type="ECO:0000313" key="2">
    <source>
        <dbReference type="EMBL" id="BBF87576.1"/>
    </source>
</evidence>
<sequence length="50" mass="5495">MAAALKCQHWPARLWKNNAFASMDTARRMPCATGNPDSGSKPGWFAPYPS</sequence>
<reference evidence="2 3" key="2">
    <citation type="journal article" date="2017" name="Genome Announc.">
        <title>Draft genome sequence of Aquitalea magnusonii strain H3, a plant growth-promoting bacterium of duckweed Lemna minor.</title>
        <authorList>
            <person name="Ishizawa H."/>
            <person name="Kuroda M."/>
            <person name="Ike M."/>
        </authorList>
    </citation>
    <scope>NUCLEOTIDE SEQUENCE [LARGE SCALE GENOMIC DNA]</scope>
    <source>
        <strain evidence="2 3">H3</strain>
    </source>
</reference>
<organism evidence="2 3">
    <name type="scientific">Aquitalea magnusonii</name>
    <dbReference type="NCBI Taxonomy" id="332411"/>
    <lineage>
        <taxon>Bacteria</taxon>
        <taxon>Pseudomonadati</taxon>
        <taxon>Pseudomonadota</taxon>
        <taxon>Betaproteobacteria</taxon>
        <taxon>Neisseriales</taxon>
        <taxon>Chromobacteriaceae</taxon>
        <taxon>Aquitalea</taxon>
    </lineage>
</organism>
<evidence type="ECO:0000256" key="1">
    <source>
        <dbReference type="SAM" id="MobiDB-lite"/>
    </source>
</evidence>
<keyword evidence="3" id="KW-1185">Reference proteome</keyword>
<dbReference type="Proteomes" id="UP000198290">
    <property type="component" value="Chromosome"/>
</dbReference>
<dbReference type="EMBL" id="AP018823">
    <property type="protein sequence ID" value="BBF87576.1"/>
    <property type="molecule type" value="Genomic_DNA"/>
</dbReference>
<feature type="region of interest" description="Disordered" evidence="1">
    <location>
        <begin position="30"/>
        <end position="50"/>
    </location>
</feature>
<name>A0A3G9GUX6_9NEIS</name>
<proteinExistence type="predicted"/>